<proteinExistence type="predicted"/>
<gene>
    <name evidence="1" type="ORF">MAR_023493</name>
</gene>
<dbReference type="InterPro" id="IPR027417">
    <property type="entry name" value="P-loop_NTPase"/>
</dbReference>
<sequence length="111" mass="12172">MRSLSNMDDLTFSVSRVLFLVDGCVGVTPHDITGLNMLEEMDVPYIIVLMKIDKVKPALLLKNVMSVRKYMRSLRQCLPQPFLVSAMTGDGVALLQAFIAHATGNLDASSS</sequence>
<dbReference type="PANTHER" id="PTHR46498">
    <property type="entry name" value="GTP-BINDING PROTEIN 8"/>
    <property type="match status" value="1"/>
</dbReference>
<dbReference type="SUPFAM" id="SSF52540">
    <property type="entry name" value="P-loop containing nucleoside triphosphate hydrolases"/>
    <property type="match status" value="1"/>
</dbReference>
<accession>A0ABY7DR18</accession>
<dbReference type="EMBL" id="CP111014">
    <property type="protein sequence ID" value="WAQ99120.1"/>
    <property type="molecule type" value="Genomic_DNA"/>
</dbReference>
<dbReference type="InterPro" id="IPR052279">
    <property type="entry name" value="EngB_GTPase"/>
</dbReference>
<protein>
    <submittedName>
        <fullName evidence="1">GTPB8-like protein</fullName>
    </submittedName>
</protein>
<evidence type="ECO:0000313" key="1">
    <source>
        <dbReference type="EMBL" id="WAQ99120.1"/>
    </source>
</evidence>
<keyword evidence="2" id="KW-1185">Reference proteome</keyword>
<dbReference type="Proteomes" id="UP001164746">
    <property type="component" value="Chromosome 3"/>
</dbReference>
<name>A0ABY7DR18_MYAAR</name>
<reference evidence="1" key="1">
    <citation type="submission" date="2022-11" db="EMBL/GenBank/DDBJ databases">
        <title>Centuries of genome instability and evolution in soft-shell clam transmissible cancer (bioRxiv).</title>
        <authorList>
            <person name="Hart S.F.M."/>
            <person name="Yonemitsu M.A."/>
            <person name="Giersch R.M."/>
            <person name="Beal B.F."/>
            <person name="Arriagada G."/>
            <person name="Davis B.W."/>
            <person name="Ostrander E.A."/>
            <person name="Goff S.P."/>
            <person name="Metzger M.J."/>
        </authorList>
    </citation>
    <scope>NUCLEOTIDE SEQUENCE</scope>
    <source>
        <strain evidence="1">MELC-2E11</strain>
        <tissue evidence="1">Siphon/mantle</tissue>
    </source>
</reference>
<dbReference type="Gene3D" id="3.40.50.300">
    <property type="entry name" value="P-loop containing nucleotide triphosphate hydrolases"/>
    <property type="match status" value="1"/>
</dbReference>
<evidence type="ECO:0000313" key="2">
    <source>
        <dbReference type="Proteomes" id="UP001164746"/>
    </source>
</evidence>
<dbReference type="PANTHER" id="PTHR46498:SF1">
    <property type="entry name" value="GTP-BINDING PROTEIN 8"/>
    <property type="match status" value="1"/>
</dbReference>
<organism evidence="1 2">
    <name type="scientific">Mya arenaria</name>
    <name type="common">Soft-shell clam</name>
    <dbReference type="NCBI Taxonomy" id="6604"/>
    <lineage>
        <taxon>Eukaryota</taxon>
        <taxon>Metazoa</taxon>
        <taxon>Spiralia</taxon>
        <taxon>Lophotrochozoa</taxon>
        <taxon>Mollusca</taxon>
        <taxon>Bivalvia</taxon>
        <taxon>Autobranchia</taxon>
        <taxon>Heteroconchia</taxon>
        <taxon>Euheterodonta</taxon>
        <taxon>Imparidentia</taxon>
        <taxon>Neoheterodontei</taxon>
        <taxon>Myida</taxon>
        <taxon>Myoidea</taxon>
        <taxon>Myidae</taxon>
        <taxon>Mya</taxon>
    </lineage>
</organism>